<proteinExistence type="predicted"/>
<evidence type="ECO:0000313" key="1">
    <source>
        <dbReference type="EMBL" id="XBO38663.1"/>
    </source>
</evidence>
<dbReference type="EMBL" id="CP157484">
    <property type="protein sequence ID" value="XBO38663.1"/>
    <property type="molecule type" value="Genomic_DNA"/>
</dbReference>
<accession>A0AAU7JED0</accession>
<dbReference type="RefSeq" id="WP_406855504.1">
    <property type="nucleotide sequence ID" value="NZ_CP157484.1"/>
</dbReference>
<name>A0AAU7JED0_9HYPH</name>
<organism evidence="1">
    <name type="scientific">Alsobacter sp. KACC 23698</name>
    <dbReference type="NCBI Taxonomy" id="3149229"/>
    <lineage>
        <taxon>Bacteria</taxon>
        <taxon>Pseudomonadati</taxon>
        <taxon>Pseudomonadota</taxon>
        <taxon>Alphaproteobacteria</taxon>
        <taxon>Hyphomicrobiales</taxon>
        <taxon>Alsobacteraceae</taxon>
        <taxon>Alsobacter</taxon>
    </lineage>
</organism>
<dbReference type="AlphaFoldDB" id="A0AAU7JED0"/>
<gene>
    <name evidence="1" type="ORF">ABEG18_23700</name>
</gene>
<sequence length="64" mass="6646">MLDQLISASEALRGHDLLALMPAGCRCPECGETRMVASPAPLRCASCSAEMTVMDGPEPAPSQA</sequence>
<reference evidence="1" key="1">
    <citation type="submission" date="2024-05" db="EMBL/GenBank/DDBJ databases">
        <authorList>
            <person name="Kim S."/>
            <person name="Heo J."/>
            <person name="Choi H."/>
            <person name="Choi Y."/>
            <person name="Kwon S.-W."/>
            <person name="Kim Y."/>
        </authorList>
    </citation>
    <scope>NUCLEOTIDE SEQUENCE</scope>
    <source>
        <strain evidence="1">KACC 23698</strain>
    </source>
</reference>
<protein>
    <submittedName>
        <fullName evidence="1">Uncharacterized protein</fullName>
    </submittedName>
</protein>